<dbReference type="Pfam" id="PF10545">
    <property type="entry name" value="MADF_DNA_bdg"/>
    <property type="match status" value="1"/>
</dbReference>
<protein>
    <submittedName>
        <fullName evidence="3">CSON012705 protein</fullName>
    </submittedName>
</protein>
<dbReference type="PROSITE" id="PS51029">
    <property type="entry name" value="MADF"/>
    <property type="match status" value="1"/>
</dbReference>
<dbReference type="EMBL" id="UFQS01000611">
    <property type="protein sequence ID" value="SSX05384.1"/>
    <property type="molecule type" value="Genomic_DNA"/>
</dbReference>
<evidence type="ECO:0000313" key="2">
    <source>
        <dbReference type="EMBL" id="SSX05384.1"/>
    </source>
</evidence>
<dbReference type="InterPro" id="IPR006578">
    <property type="entry name" value="MADF-dom"/>
</dbReference>
<dbReference type="InterPro" id="IPR039353">
    <property type="entry name" value="TF_Adf1"/>
</dbReference>
<accession>A0A336M6C4</accession>
<feature type="domain" description="MADF" evidence="1">
    <location>
        <begin position="29"/>
        <end position="117"/>
    </location>
</feature>
<name>A0A336M6C4_CULSO</name>
<dbReference type="PANTHER" id="PTHR12243">
    <property type="entry name" value="MADF DOMAIN TRANSCRIPTION FACTOR"/>
    <property type="match status" value="1"/>
</dbReference>
<evidence type="ECO:0000259" key="1">
    <source>
        <dbReference type="PROSITE" id="PS51029"/>
    </source>
</evidence>
<organism evidence="3">
    <name type="scientific">Culicoides sonorensis</name>
    <name type="common">Biting midge</name>
    <dbReference type="NCBI Taxonomy" id="179676"/>
    <lineage>
        <taxon>Eukaryota</taxon>
        <taxon>Metazoa</taxon>
        <taxon>Ecdysozoa</taxon>
        <taxon>Arthropoda</taxon>
        <taxon>Hexapoda</taxon>
        <taxon>Insecta</taxon>
        <taxon>Pterygota</taxon>
        <taxon>Neoptera</taxon>
        <taxon>Endopterygota</taxon>
        <taxon>Diptera</taxon>
        <taxon>Nematocera</taxon>
        <taxon>Chironomoidea</taxon>
        <taxon>Ceratopogonidae</taxon>
        <taxon>Ceratopogoninae</taxon>
        <taxon>Culicoides</taxon>
        <taxon>Monoculicoides</taxon>
    </lineage>
</organism>
<evidence type="ECO:0000313" key="3">
    <source>
        <dbReference type="EMBL" id="SSX25745.1"/>
    </source>
</evidence>
<reference evidence="2" key="1">
    <citation type="submission" date="2018-04" db="EMBL/GenBank/DDBJ databases">
        <authorList>
            <person name="Go L.Y."/>
            <person name="Mitchell J.A."/>
        </authorList>
    </citation>
    <scope>NUCLEOTIDE SEQUENCE</scope>
    <source>
        <tissue evidence="2">Whole organism</tissue>
    </source>
</reference>
<dbReference type="SMART" id="SM00595">
    <property type="entry name" value="MADF"/>
    <property type="match status" value="1"/>
</dbReference>
<proteinExistence type="predicted"/>
<sequence>MDPVEKERIENAYHLVRDPDFEWTKQDAKLIILVQKNAMLWNKHHEEYKRKDKAMYVWRNIAKQLGTSAAEVKHRFETTLRKKYVSESKKPSRSGDGLDESKWEHLEAISFLDSTITRRKGKSNIIELLVDLEESSRDSSFSQNTPIEISQMDLESSLSSQASNAASSNFIKDVAPVEGSQMILESSLSSQDNTTMKVPSSCFTKDVSATLEEDIFSPRYVKRRMYHLPTRNWMTF</sequence>
<dbReference type="EMBL" id="UFQT01000611">
    <property type="protein sequence ID" value="SSX25745.1"/>
    <property type="molecule type" value="Genomic_DNA"/>
</dbReference>
<dbReference type="AlphaFoldDB" id="A0A336M6C4"/>
<dbReference type="VEuPathDB" id="VectorBase:CSON012705"/>
<reference evidence="3" key="2">
    <citation type="submission" date="2018-07" db="EMBL/GenBank/DDBJ databases">
        <authorList>
            <person name="Quirk P.G."/>
            <person name="Krulwich T.A."/>
        </authorList>
    </citation>
    <scope>NUCLEOTIDE SEQUENCE</scope>
</reference>
<dbReference type="PANTHER" id="PTHR12243:SF67">
    <property type="entry name" value="COREPRESSOR OF PANGOLIN, ISOFORM A-RELATED"/>
    <property type="match status" value="1"/>
</dbReference>
<gene>
    <name evidence="3" type="primary">CSON012705</name>
</gene>